<dbReference type="AlphaFoldDB" id="A0AAV1UMJ5"/>
<dbReference type="PANTHER" id="PTHR14659">
    <property type="entry name" value="ALPHA- AND GAMMA-ADAPTIN-BINDING PROTEIN P34"/>
    <property type="match status" value="1"/>
</dbReference>
<dbReference type="Gene3D" id="3.40.50.11960">
    <property type="match status" value="1"/>
</dbReference>
<name>A0AAV1UMJ5_9STRA</name>
<evidence type="ECO:0000313" key="2">
    <source>
        <dbReference type="Proteomes" id="UP001162060"/>
    </source>
</evidence>
<sequence length="324" mass="36362">MTHPDAAVSRLLVLSSDIESSHSVVEELLKLCANGTTEVAPSSNETVLTLQTKYYRAHVNVHLHVVLDNEPEPELQHELREYEAVLVVVSALQRGSFLHVRGLAKRLVETTSCDVCLLLVTSPLREAPEYVEEMMSWCQDNGFELVMLEGAEDSRGDDSVLNEKHGIERVLEALECNRWSSMEMEGRYLVGKIGAKVAADGVEMIVDDRDMIEGRAENKEEHQGGQWNERKDVRRHGTRLQQALEVVEHSGASSEKTEGDRIENNDIDMDDFSALLAQVRYVRDQVGTLDDTERRERAAEVAMMLSKFLGEDDDTLDDTSSAHL</sequence>
<evidence type="ECO:0000313" key="1">
    <source>
        <dbReference type="EMBL" id="CAK7935844.1"/>
    </source>
</evidence>
<comment type="caution">
    <text evidence="1">The sequence shown here is derived from an EMBL/GenBank/DDBJ whole genome shotgun (WGS) entry which is preliminary data.</text>
</comment>
<dbReference type="EMBL" id="CAKLBY020000222">
    <property type="protein sequence ID" value="CAK7935844.1"/>
    <property type="molecule type" value="Genomic_DNA"/>
</dbReference>
<proteinExistence type="predicted"/>
<reference evidence="1" key="1">
    <citation type="submission" date="2024-01" db="EMBL/GenBank/DDBJ databases">
        <authorList>
            <person name="Webb A."/>
        </authorList>
    </citation>
    <scope>NUCLEOTIDE SEQUENCE</scope>
    <source>
        <strain evidence="1">Pm1</strain>
    </source>
</reference>
<dbReference type="PANTHER" id="PTHR14659:SF1">
    <property type="entry name" value="ALPHA- AND GAMMA-ADAPTIN-BINDING PROTEIN P34"/>
    <property type="match status" value="1"/>
</dbReference>
<protein>
    <submittedName>
        <fullName evidence="1">Uncharacterized protein</fullName>
    </submittedName>
</protein>
<gene>
    <name evidence="1" type="ORF">PM001_LOCUS20994</name>
</gene>
<dbReference type="Pfam" id="PF10199">
    <property type="entry name" value="Adaptin_binding"/>
    <property type="match status" value="1"/>
</dbReference>
<accession>A0AAV1UMJ5</accession>
<organism evidence="1 2">
    <name type="scientific">Peronospora matthiolae</name>
    <dbReference type="NCBI Taxonomy" id="2874970"/>
    <lineage>
        <taxon>Eukaryota</taxon>
        <taxon>Sar</taxon>
        <taxon>Stramenopiles</taxon>
        <taxon>Oomycota</taxon>
        <taxon>Peronosporomycetes</taxon>
        <taxon>Peronosporales</taxon>
        <taxon>Peronosporaceae</taxon>
        <taxon>Peronospora</taxon>
    </lineage>
</organism>
<dbReference type="Proteomes" id="UP001162060">
    <property type="component" value="Unassembled WGS sequence"/>
</dbReference>
<dbReference type="InterPro" id="IPR019341">
    <property type="entry name" value="Alpha/Gamma-adaptin-bd_p34"/>
</dbReference>